<dbReference type="InterPro" id="IPR010982">
    <property type="entry name" value="Lambda_DNA-bd_dom_sf"/>
</dbReference>
<reference evidence="7" key="1">
    <citation type="submission" date="2016-02" db="EMBL/GenBank/DDBJ databases">
        <authorList>
            <person name="Kaur G."/>
            <person name="Nair G.R."/>
            <person name="Mayilraj S."/>
        </authorList>
    </citation>
    <scope>NUCLEOTIDE SEQUENCE [LARGE SCALE GENOMIC DNA]</scope>
    <source>
        <strain evidence="7">GA-15</strain>
    </source>
</reference>
<evidence type="ECO:0000256" key="3">
    <source>
        <dbReference type="ARBA" id="ARBA00023125"/>
    </source>
</evidence>
<dbReference type="OrthoDB" id="9810578at2"/>
<dbReference type="PROSITE" id="PS50943">
    <property type="entry name" value="HTH_CROC1"/>
    <property type="match status" value="1"/>
</dbReference>
<dbReference type="SMART" id="SM00530">
    <property type="entry name" value="HTH_XRE"/>
    <property type="match status" value="1"/>
</dbReference>
<evidence type="ECO:0000259" key="5">
    <source>
        <dbReference type="PROSITE" id="PS50943"/>
    </source>
</evidence>
<dbReference type="RefSeq" id="WP_066840327.1">
    <property type="nucleotide sequence ID" value="NZ_CAJUDP010000004.1"/>
</dbReference>
<keyword evidence="3" id="KW-0238">DNA-binding</keyword>
<evidence type="ECO:0000256" key="1">
    <source>
        <dbReference type="ARBA" id="ARBA00007227"/>
    </source>
</evidence>
<feature type="domain" description="HTH cro/C1-type" evidence="5">
    <location>
        <begin position="10"/>
        <end position="64"/>
    </location>
</feature>
<dbReference type="PANTHER" id="PTHR46797">
    <property type="entry name" value="HTH-TYPE TRANSCRIPTIONAL REGULATOR"/>
    <property type="match status" value="1"/>
</dbReference>
<dbReference type="Pfam" id="PF06114">
    <property type="entry name" value="Peptidase_M78"/>
    <property type="match status" value="1"/>
</dbReference>
<evidence type="ECO:0000313" key="6">
    <source>
        <dbReference type="EMBL" id="OAH26032.1"/>
    </source>
</evidence>
<dbReference type="EMBL" id="LSTQ01000024">
    <property type="protein sequence ID" value="OAH26032.1"/>
    <property type="molecule type" value="Genomic_DNA"/>
</dbReference>
<dbReference type="PIRSF" id="PIRSF019251">
    <property type="entry name" value="Rv0465c"/>
    <property type="match status" value="1"/>
</dbReference>
<dbReference type="Proteomes" id="UP000076947">
    <property type="component" value="Unassembled WGS sequence"/>
</dbReference>
<sequence length="440" mass="49268">MSKHYAGARIHALRKTHGLTQVEMAKQLNLSTSYLNQLENDQRPLTVTVLIQLAEAFNVDSTYFSSDKDLRVVNELRSLFPTVEDDTLHDLAARFPELMPKLVSVAQTDPQEEPTSPLDMVQKFFFESHNYIHELDVLAEELAGKLGDKILRLNHLANLLDREFDVHTRFGRSAQTERRIFEASSRELSLRAGLSDAQLTFQLAMQYCLLAYPEVLDNLVHELPTGLARQTGRYGLAQYFAAAVTLPYTEFLETAENTRYDIDRIASIFGTGFETTAQRLTTLQRPGARGVPFVFIRTDRAGNISKRQSATSFHFSHTGGSCPLWAIHRAFETPNRITRQVATMPDGHTYLWIARHVQGQVKSFGTPRKEFAVGLGCMISHADKLIYSDALNLSPASATPIGPGCTICPREACPQRAFPQQGREHAINLNTTSDTPFDLA</sequence>
<evidence type="ECO:0000256" key="2">
    <source>
        <dbReference type="ARBA" id="ARBA00023015"/>
    </source>
</evidence>
<keyword evidence="2" id="KW-0805">Transcription regulation</keyword>
<dbReference type="InterPro" id="IPR050807">
    <property type="entry name" value="TransReg_Diox_bact_type"/>
</dbReference>
<dbReference type="PANTHER" id="PTHR46797:SF23">
    <property type="entry name" value="HTH-TYPE TRANSCRIPTIONAL REGULATOR SUTR"/>
    <property type="match status" value="1"/>
</dbReference>
<dbReference type="InterPro" id="IPR001387">
    <property type="entry name" value="Cro/C1-type_HTH"/>
</dbReference>
<evidence type="ECO:0000313" key="7">
    <source>
        <dbReference type="Proteomes" id="UP000076947"/>
    </source>
</evidence>
<dbReference type="Gene3D" id="1.10.260.40">
    <property type="entry name" value="lambda repressor-like DNA-binding domains"/>
    <property type="match status" value="1"/>
</dbReference>
<accession>A0A177IB48</accession>
<comment type="similarity">
    <text evidence="1">Belongs to the short-chain fatty acyl-CoA assimilation regulator (ScfR) family.</text>
</comment>
<dbReference type="Pfam" id="PF09856">
    <property type="entry name" value="ScfRs"/>
    <property type="match status" value="1"/>
</dbReference>
<proteinExistence type="inferred from homology"/>
<dbReference type="GO" id="GO:0003677">
    <property type="term" value="F:DNA binding"/>
    <property type="evidence" value="ECO:0007669"/>
    <property type="project" value="UniProtKB-KW"/>
</dbReference>
<evidence type="ECO:0000256" key="4">
    <source>
        <dbReference type="ARBA" id="ARBA00023163"/>
    </source>
</evidence>
<dbReference type="InterPro" id="IPR026281">
    <property type="entry name" value="HTH_RamB"/>
</dbReference>
<dbReference type="SUPFAM" id="SSF47413">
    <property type="entry name" value="lambda repressor-like DNA-binding domains"/>
    <property type="match status" value="1"/>
</dbReference>
<dbReference type="STRING" id="1705.CA21670_02355"/>
<keyword evidence="4" id="KW-0804">Transcription</keyword>
<dbReference type="GO" id="GO:0005829">
    <property type="term" value="C:cytosol"/>
    <property type="evidence" value="ECO:0007669"/>
    <property type="project" value="TreeGrafter"/>
</dbReference>
<dbReference type="InterPro" id="IPR010359">
    <property type="entry name" value="IrrE_HExxH"/>
</dbReference>
<comment type="caution">
    <text evidence="6">The sequence shown here is derived from an EMBL/GenBank/DDBJ whole genome shotgun (WGS) entry which is preliminary data.</text>
</comment>
<keyword evidence="7" id="KW-1185">Reference proteome</keyword>
<dbReference type="Pfam" id="PF01381">
    <property type="entry name" value="HTH_3"/>
    <property type="match status" value="1"/>
</dbReference>
<dbReference type="CDD" id="cd00093">
    <property type="entry name" value="HTH_XRE"/>
    <property type="match status" value="1"/>
</dbReference>
<dbReference type="GO" id="GO:0003700">
    <property type="term" value="F:DNA-binding transcription factor activity"/>
    <property type="evidence" value="ECO:0007669"/>
    <property type="project" value="TreeGrafter"/>
</dbReference>
<dbReference type="AlphaFoldDB" id="A0A177IB48"/>
<name>A0A177IB48_9CORY</name>
<protein>
    <submittedName>
        <fullName evidence="6">MerR family transcriptional regulator</fullName>
    </submittedName>
</protein>
<organism evidence="6 7">
    <name type="scientific">Corynebacterium stationis</name>
    <dbReference type="NCBI Taxonomy" id="1705"/>
    <lineage>
        <taxon>Bacteria</taxon>
        <taxon>Bacillati</taxon>
        <taxon>Actinomycetota</taxon>
        <taxon>Actinomycetes</taxon>
        <taxon>Mycobacteriales</taxon>
        <taxon>Corynebacteriaceae</taxon>
        <taxon>Corynebacterium</taxon>
    </lineage>
</organism>
<gene>
    <name evidence="6" type="ORF">AYJ05_00860</name>
</gene>
<dbReference type="InterPro" id="IPR018653">
    <property type="entry name" value="ScfR_C"/>
</dbReference>